<dbReference type="PANTHER" id="PTHR14218">
    <property type="entry name" value="PROTEASE S8 TRIPEPTIDYL PEPTIDASE I CLN2"/>
    <property type="match status" value="1"/>
</dbReference>
<organism evidence="3 4">
    <name type="scientific">Sphagnurus paluster</name>
    <dbReference type="NCBI Taxonomy" id="117069"/>
    <lineage>
        <taxon>Eukaryota</taxon>
        <taxon>Fungi</taxon>
        <taxon>Dikarya</taxon>
        <taxon>Basidiomycota</taxon>
        <taxon>Agaricomycotina</taxon>
        <taxon>Agaricomycetes</taxon>
        <taxon>Agaricomycetidae</taxon>
        <taxon>Agaricales</taxon>
        <taxon>Tricholomatineae</taxon>
        <taxon>Lyophyllaceae</taxon>
        <taxon>Sphagnurus</taxon>
    </lineage>
</organism>
<reference evidence="3" key="1">
    <citation type="submission" date="2021-02" db="EMBL/GenBank/DDBJ databases">
        <authorList>
            <person name="Nieuwenhuis M."/>
            <person name="Van De Peppel L.J.J."/>
        </authorList>
    </citation>
    <scope>NUCLEOTIDE SEQUENCE</scope>
    <source>
        <strain evidence="3">D49</strain>
    </source>
</reference>
<comment type="caution">
    <text evidence="3">The sequence shown here is derived from an EMBL/GenBank/DDBJ whole genome shotgun (WGS) entry which is preliminary data.</text>
</comment>
<gene>
    <name evidence="3" type="ORF">H0H81_007989</name>
</gene>
<dbReference type="OrthoDB" id="409122at2759"/>
<comment type="caution">
    <text evidence="1">Lacks conserved residue(s) required for the propagation of feature annotation.</text>
</comment>
<dbReference type="PANTHER" id="PTHR14218:SF15">
    <property type="entry name" value="TRIPEPTIDYL-PEPTIDASE 1"/>
    <property type="match status" value="1"/>
</dbReference>
<keyword evidence="4" id="KW-1185">Reference proteome</keyword>
<dbReference type="SUPFAM" id="SSF52743">
    <property type="entry name" value="Subtilisin-like"/>
    <property type="match status" value="1"/>
</dbReference>
<dbReference type="GO" id="GO:0004252">
    <property type="term" value="F:serine-type endopeptidase activity"/>
    <property type="evidence" value="ECO:0007669"/>
    <property type="project" value="InterPro"/>
</dbReference>
<evidence type="ECO:0000259" key="2">
    <source>
        <dbReference type="PROSITE" id="PS51695"/>
    </source>
</evidence>
<proteinExistence type="predicted"/>
<dbReference type="EMBL" id="JABCKI010007885">
    <property type="protein sequence ID" value="KAG5633416.1"/>
    <property type="molecule type" value="Genomic_DNA"/>
</dbReference>
<dbReference type="InterPro" id="IPR036852">
    <property type="entry name" value="Peptidase_S8/S53_dom_sf"/>
</dbReference>
<evidence type="ECO:0000313" key="3">
    <source>
        <dbReference type="EMBL" id="KAG5633416.1"/>
    </source>
</evidence>
<dbReference type="GO" id="GO:0008240">
    <property type="term" value="F:tripeptidyl-peptidase activity"/>
    <property type="evidence" value="ECO:0007669"/>
    <property type="project" value="TreeGrafter"/>
</dbReference>
<evidence type="ECO:0000313" key="4">
    <source>
        <dbReference type="Proteomes" id="UP000717328"/>
    </source>
</evidence>
<sequence>MNPGATQFAPAWPASCPWVTAVGGTQVKAGASAVPGAEEVWNEAIVPGVAFFSGGGGFSNRFPTPAYQQQTVQGYLNGLQKSDPARLGLFNNKGRAYPDLSANAHAFLTVDEGSFGPNSGTSGATPTVASIITLVNDARLAAGKKPVGFINPA</sequence>
<protein>
    <recommendedName>
        <fullName evidence="2">Peptidase S53 domain-containing protein</fullName>
    </recommendedName>
</protein>
<dbReference type="InterPro" id="IPR030400">
    <property type="entry name" value="Sedolisin_dom"/>
</dbReference>
<dbReference type="InterPro" id="IPR000209">
    <property type="entry name" value="Peptidase_S8/S53_dom"/>
</dbReference>
<dbReference type="GO" id="GO:0006508">
    <property type="term" value="P:proteolysis"/>
    <property type="evidence" value="ECO:0007669"/>
    <property type="project" value="InterPro"/>
</dbReference>
<dbReference type="Proteomes" id="UP000717328">
    <property type="component" value="Unassembled WGS sequence"/>
</dbReference>
<dbReference type="AlphaFoldDB" id="A0A9P7K120"/>
<feature type="domain" description="Peptidase S53" evidence="2">
    <location>
        <begin position="1"/>
        <end position="153"/>
    </location>
</feature>
<dbReference type="Gene3D" id="3.40.50.200">
    <property type="entry name" value="Peptidase S8/S53 domain"/>
    <property type="match status" value="1"/>
</dbReference>
<reference evidence="3" key="2">
    <citation type="submission" date="2021-10" db="EMBL/GenBank/DDBJ databases">
        <title>Phylogenomics reveals ancestral predisposition of the termite-cultivated fungus Termitomyces towards a domesticated lifestyle.</title>
        <authorList>
            <person name="Auxier B."/>
            <person name="Grum-Grzhimaylo A."/>
            <person name="Cardenas M.E."/>
            <person name="Lodge J.D."/>
            <person name="Laessoe T."/>
            <person name="Pedersen O."/>
            <person name="Smith M.E."/>
            <person name="Kuyper T.W."/>
            <person name="Franco-Molano E.A."/>
            <person name="Baroni T.J."/>
            <person name="Aanen D.K."/>
        </authorList>
    </citation>
    <scope>NUCLEOTIDE SEQUENCE</scope>
    <source>
        <strain evidence="3">D49</strain>
    </source>
</reference>
<dbReference type="Pfam" id="PF00082">
    <property type="entry name" value="Peptidase_S8"/>
    <property type="match status" value="1"/>
</dbReference>
<accession>A0A9P7K120</accession>
<dbReference type="PROSITE" id="PS51695">
    <property type="entry name" value="SEDOLISIN"/>
    <property type="match status" value="1"/>
</dbReference>
<feature type="non-terminal residue" evidence="3">
    <location>
        <position position="153"/>
    </location>
</feature>
<evidence type="ECO:0000256" key="1">
    <source>
        <dbReference type="PROSITE-ProRule" id="PRU01032"/>
    </source>
</evidence>
<name>A0A9P7K120_9AGAR</name>
<dbReference type="InterPro" id="IPR050819">
    <property type="entry name" value="Tripeptidyl-peptidase_I"/>
</dbReference>